<comment type="similarity">
    <text evidence="1">Belongs to the ParB family.</text>
</comment>
<gene>
    <name evidence="5" type="ORF">COU00_00710</name>
</gene>
<keyword evidence="3" id="KW-0238">DNA-binding</keyword>
<dbReference type="FunFam" id="3.90.1530.30:FF:000001">
    <property type="entry name" value="Chromosome partitioning protein ParB"/>
    <property type="match status" value="1"/>
</dbReference>
<dbReference type="InterPro" id="IPR004437">
    <property type="entry name" value="ParB/RepB/Spo0J"/>
</dbReference>
<evidence type="ECO:0000256" key="1">
    <source>
        <dbReference type="ARBA" id="ARBA00006295"/>
    </source>
</evidence>
<dbReference type="InterPro" id="IPR036086">
    <property type="entry name" value="ParB/Sulfiredoxin_sf"/>
</dbReference>
<proteinExistence type="inferred from homology"/>
<feature type="domain" description="ParB-like N-terminal" evidence="4">
    <location>
        <begin position="74"/>
        <end position="164"/>
    </location>
</feature>
<dbReference type="AlphaFoldDB" id="A0A2M6WMY5"/>
<dbReference type="SUPFAM" id="SSF109709">
    <property type="entry name" value="KorB DNA-binding domain-like"/>
    <property type="match status" value="1"/>
</dbReference>
<dbReference type="GO" id="GO:0007059">
    <property type="term" value="P:chromosome segregation"/>
    <property type="evidence" value="ECO:0007669"/>
    <property type="project" value="UniProtKB-KW"/>
</dbReference>
<dbReference type="GO" id="GO:0003677">
    <property type="term" value="F:DNA binding"/>
    <property type="evidence" value="ECO:0007669"/>
    <property type="project" value="UniProtKB-KW"/>
</dbReference>
<dbReference type="InterPro" id="IPR041468">
    <property type="entry name" value="HTH_ParB/Spo0J"/>
</dbReference>
<dbReference type="SUPFAM" id="SSF110849">
    <property type="entry name" value="ParB/Sulfiredoxin"/>
    <property type="match status" value="1"/>
</dbReference>
<evidence type="ECO:0000256" key="2">
    <source>
        <dbReference type="ARBA" id="ARBA00022829"/>
    </source>
</evidence>
<dbReference type="GO" id="GO:0005694">
    <property type="term" value="C:chromosome"/>
    <property type="evidence" value="ECO:0007669"/>
    <property type="project" value="TreeGrafter"/>
</dbReference>
<accession>A0A2M6WMY5</accession>
<dbReference type="EMBL" id="PFAS01000007">
    <property type="protein sequence ID" value="PIT94116.1"/>
    <property type="molecule type" value="Genomic_DNA"/>
</dbReference>
<dbReference type="Pfam" id="PF23552">
    <property type="entry name" value="ParB_C"/>
    <property type="match status" value="1"/>
</dbReference>
<dbReference type="Pfam" id="PF17762">
    <property type="entry name" value="HTH_ParB"/>
    <property type="match status" value="1"/>
</dbReference>
<evidence type="ECO:0000313" key="5">
    <source>
        <dbReference type="EMBL" id="PIT94116.1"/>
    </source>
</evidence>
<dbReference type="InterPro" id="IPR057240">
    <property type="entry name" value="ParB_dimer_C"/>
</dbReference>
<name>A0A2M6WMY5_9BACT</name>
<dbReference type="SMART" id="SM00470">
    <property type="entry name" value="ParB"/>
    <property type="match status" value="1"/>
</dbReference>
<evidence type="ECO:0000256" key="3">
    <source>
        <dbReference type="ARBA" id="ARBA00023125"/>
    </source>
</evidence>
<dbReference type="Gene3D" id="3.90.1530.30">
    <property type="match status" value="1"/>
</dbReference>
<dbReference type="InterPro" id="IPR050336">
    <property type="entry name" value="Chromosome_partition/occlusion"/>
</dbReference>
<organism evidence="5 6">
    <name type="scientific">Candidatus Falkowbacteria bacterium CG10_big_fil_rev_8_21_14_0_10_43_11</name>
    <dbReference type="NCBI Taxonomy" id="1974568"/>
    <lineage>
        <taxon>Bacteria</taxon>
        <taxon>Candidatus Falkowiibacteriota</taxon>
    </lineage>
</organism>
<keyword evidence="2" id="KW-0159">Chromosome partition</keyword>
<dbReference type="Gene3D" id="1.10.10.2830">
    <property type="match status" value="1"/>
</dbReference>
<dbReference type="FunFam" id="1.10.10.2830:FF:000001">
    <property type="entry name" value="Chromosome partitioning protein ParB"/>
    <property type="match status" value="1"/>
</dbReference>
<dbReference type="PANTHER" id="PTHR33375:SF1">
    <property type="entry name" value="CHROMOSOME-PARTITIONING PROTEIN PARB-RELATED"/>
    <property type="match status" value="1"/>
</dbReference>
<reference evidence="6" key="1">
    <citation type="submission" date="2017-09" db="EMBL/GenBank/DDBJ databases">
        <title>Depth-based differentiation of microbial function through sediment-hosted aquifers and enrichment of novel symbionts in the deep terrestrial subsurface.</title>
        <authorList>
            <person name="Probst A.J."/>
            <person name="Ladd B."/>
            <person name="Jarett J.K."/>
            <person name="Geller-Mcgrath D.E."/>
            <person name="Sieber C.M.K."/>
            <person name="Emerson J.B."/>
            <person name="Anantharaman K."/>
            <person name="Thomas B.C."/>
            <person name="Malmstrom R."/>
            <person name="Stieglmeier M."/>
            <person name="Klingl A."/>
            <person name="Woyke T."/>
            <person name="Ryan C.M."/>
            <person name="Banfield J.F."/>
        </authorList>
    </citation>
    <scope>NUCLEOTIDE SEQUENCE [LARGE SCALE GENOMIC DNA]</scope>
</reference>
<comment type="caution">
    <text evidence="5">The sequence shown here is derived from an EMBL/GenBank/DDBJ whole genome shotgun (WGS) entry which is preliminary data.</text>
</comment>
<sequence length="326" mass="37056">MKLKKLLLNNCKIMVNIKQSSSLGRGLSSLIPPKSAPQNDITENGEQILDEGVLVPVRPTGNEPVITKRGERLEYIPIYLISANPMQPRAQFDNESLDELANSIKEQGILQPLVVTAKEDGRYELVMGERRLRAAKRAGLNTVPAIIREASEQQKLELALIENIMREDLNPMELALAYEKYLREFELTHDDAARRLGKSRSAISNTIRLLQLPEEIKDALREGRLSGAHAKIIVGLPTVEQQLDMYKRVVERGLSINRMRVEIQKVGGTKEARLKIYPQDEELQKKLRQYLGTRVSIQRSGYKGKILIDFFSYDEMVEIVSKILRE</sequence>
<dbReference type="NCBIfam" id="TIGR00180">
    <property type="entry name" value="parB_part"/>
    <property type="match status" value="1"/>
</dbReference>
<evidence type="ECO:0000259" key="4">
    <source>
        <dbReference type="SMART" id="SM00470"/>
    </source>
</evidence>
<dbReference type="InterPro" id="IPR003115">
    <property type="entry name" value="ParB_N"/>
</dbReference>
<dbReference type="CDD" id="cd16393">
    <property type="entry name" value="SPO0J_N"/>
    <property type="match status" value="1"/>
</dbReference>
<dbReference type="Pfam" id="PF02195">
    <property type="entry name" value="ParB_N"/>
    <property type="match status" value="1"/>
</dbReference>
<protein>
    <recommendedName>
        <fullName evidence="4">ParB-like N-terminal domain-containing protein</fullName>
    </recommendedName>
</protein>
<dbReference type="PANTHER" id="PTHR33375">
    <property type="entry name" value="CHROMOSOME-PARTITIONING PROTEIN PARB-RELATED"/>
    <property type="match status" value="1"/>
</dbReference>
<evidence type="ECO:0000313" key="6">
    <source>
        <dbReference type="Proteomes" id="UP000229335"/>
    </source>
</evidence>
<dbReference type="Proteomes" id="UP000229335">
    <property type="component" value="Unassembled WGS sequence"/>
</dbReference>